<dbReference type="InterPro" id="IPR036380">
    <property type="entry name" value="Isochorismatase-like_sf"/>
</dbReference>
<sequence length="242" mass="25928">MRATTILSTALTFAVSVTAQTTAPGYFTNFSSIPNNYTFSFGQRYAVLNLDLINGLVGSVSSTSEGAAWINSTATWINAVHAQKPPPLSIFTRIYSVNALNPDIAGGFTQTFAGLKPGTMNQSATELYPAFTPLPDYDVVLSKVRYYAGTGNELELILSSQKIETVILSGIRTSGVILSTVYRLFDLNYNVYVIGENAIETPPNGLEVDKAIKQGVISKLPATVITLTQGLAALKRSGPAIY</sequence>
<dbReference type="EMBL" id="WNWS01000068">
    <property type="protein sequence ID" value="KAE9983011.1"/>
    <property type="molecule type" value="Genomic_DNA"/>
</dbReference>
<protein>
    <recommendedName>
        <fullName evidence="4">Isochorismatase-like domain-containing protein</fullName>
    </recommendedName>
</protein>
<evidence type="ECO:0000256" key="3">
    <source>
        <dbReference type="SAM" id="SignalP"/>
    </source>
</evidence>
<keyword evidence="3" id="KW-0732">Signal</keyword>
<name>A0A8H3V6K6_VENIN</name>
<feature type="signal peptide" evidence="3">
    <location>
        <begin position="1"/>
        <end position="19"/>
    </location>
</feature>
<evidence type="ECO:0000256" key="2">
    <source>
        <dbReference type="ARBA" id="ARBA00022801"/>
    </source>
</evidence>
<dbReference type="InterPro" id="IPR050272">
    <property type="entry name" value="Isochorismatase-like_hydrls"/>
</dbReference>
<reference evidence="5 6" key="1">
    <citation type="submission" date="2018-12" db="EMBL/GenBank/DDBJ databases">
        <title>Venturia inaequalis Genome Resource.</title>
        <authorList>
            <person name="Lichtner F.J."/>
        </authorList>
    </citation>
    <scope>NUCLEOTIDE SEQUENCE [LARGE SCALE GENOMIC DNA]</scope>
    <source>
        <strain evidence="5 6">120213</strain>
    </source>
</reference>
<proteinExistence type="inferred from homology"/>
<feature type="domain" description="Isochorismatase-like" evidence="4">
    <location>
        <begin position="46"/>
        <end position="214"/>
    </location>
</feature>
<comment type="similarity">
    <text evidence="1">Belongs to the isochorismatase family.</text>
</comment>
<dbReference type="InterPro" id="IPR000868">
    <property type="entry name" value="Isochorismatase-like_dom"/>
</dbReference>
<dbReference type="SUPFAM" id="SSF52499">
    <property type="entry name" value="Isochorismatase-like hydrolases"/>
    <property type="match status" value="1"/>
</dbReference>
<dbReference type="PANTHER" id="PTHR43540">
    <property type="entry name" value="PEROXYUREIDOACRYLATE/UREIDOACRYLATE AMIDOHYDROLASE-RELATED"/>
    <property type="match status" value="1"/>
</dbReference>
<dbReference type="AlphaFoldDB" id="A0A8H3V6K6"/>
<accession>A0A8H3V6K6</accession>
<keyword evidence="2" id="KW-0378">Hydrolase</keyword>
<dbReference type="GO" id="GO:0016787">
    <property type="term" value="F:hydrolase activity"/>
    <property type="evidence" value="ECO:0007669"/>
    <property type="project" value="UniProtKB-KW"/>
</dbReference>
<feature type="chain" id="PRO_5034076133" description="Isochorismatase-like domain-containing protein" evidence="3">
    <location>
        <begin position="20"/>
        <end position="242"/>
    </location>
</feature>
<evidence type="ECO:0000313" key="6">
    <source>
        <dbReference type="Proteomes" id="UP000447873"/>
    </source>
</evidence>
<evidence type="ECO:0000313" key="5">
    <source>
        <dbReference type="EMBL" id="KAE9983011.1"/>
    </source>
</evidence>
<dbReference type="Gene3D" id="3.40.50.850">
    <property type="entry name" value="Isochorismatase-like"/>
    <property type="match status" value="1"/>
</dbReference>
<gene>
    <name evidence="5" type="ORF">EG328_010396</name>
</gene>
<evidence type="ECO:0000259" key="4">
    <source>
        <dbReference type="Pfam" id="PF00857"/>
    </source>
</evidence>
<comment type="caution">
    <text evidence="5">The sequence shown here is derived from an EMBL/GenBank/DDBJ whole genome shotgun (WGS) entry which is preliminary data.</text>
</comment>
<dbReference type="Pfam" id="PF00857">
    <property type="entry name" value="Isochorismatase"/>
    <property type="match status" value="1"/>
</dbReference>
<organism evidence="5 6">
    <name type="scientific">Venturia inaequalis</name>
    <name type="common">Apple scab fungus</name>
    <dbReference type="NCBI Taxonomy" id="5025"/>
    <lineage>
        <taxon>Eukaryota</taxon>
        <taxon>Fungi</taxon>
        <taxon>Dikarya</taxon>
        <taxon>Ascomycota</taxon>
        <taxon>Pezizomycotina</taxon>
        <taxon>Dothideomycetes</taxon>
        <taxon>Pleosporomycetidae</taxon>
        <taxon>Venturiales</taxon>
        <taxon>Venturiaceae</taxon>
        <taxon>Venturia</taxon>
    </lineage>
</organism>
<dbReference type="Proteomes" id="UP000447873">
    <property type="component" value="Unassembled WGS sequence"/>
</dbReference>
<evidence type="ECO:0000256" key="1">
    <source>
        <dbReference type="ARBA" id="ARBA00006336"/>
    </source>
</evidence>
<dbReference type="PANTHER" id="PTHR43540:SF1">
    <property type="entry name" value="ISOCHORISMATASE HYDROLASE"/>
    <property type="match status" value="1"/>
</dbReference>